<feature type="transmembrane region" description="Helical" evidence="19">
    <location>
        <begin position="261"/>
        <end position="287"/>
    </location>
</feature>
<evidence type="ECO:0000256" key="9">
    <source>
        <dbReference type="ARBA" id="ARBA00022692"/>
    </source>
</evidence>
<dbReference type="Gene3D" id="1.20.810.10">
    <property type="entry name" value="Cytochrome Bc1 Complex, Chain C"/>
    <property type="match status" value="1"/>
</dbReference>
<dbReference type="EMBL" id="BSSD01000003">
    <property type="protein sequence ID" value="GLW91594.1"/>
    <property type="molecule type" value="Genomic_DNA"/>
</dbReference>
<feature type="transmembrane region" description="Helical" evidence="19">
    <location>
        <begin position="54"/>
        <end position="73"/>
    </location>
</feature>
<gene>
    <name evidence="21" type="primary">qcrB</name>
    <name evidence="21" type="ORF">Aglo03_24100</name>
</gene>
<dbReference type="PROSITE" id="PS51002">
    <property type="entry name" value="CYTB_NTER"/>
    <property type="match status" value="1"/>
</dbReference>
<keyword evidence="5" id="KW-0813">Transport</keyword>
<dbReference type="EC" id="7.1.1.8" evidence="3"/>
<dbReference type="SUPFAM" id="SSF81342">
    <property type="entry name" value="Transmembrane di-heme cytochromes"/>
    <property type="match status" value="1"/>
</dbReference>
<evidence type="ECO:0000256" key="14">
    <source>
        <dbReference type="ARBA" id="ARBA00023004"/>
    </source>
</evidence>
<sequence>MSAITSPTKPTNAALRAAGGAAKWADDRYHPARGLRQQLNKVFPTHWSFLLGEIALYSFIVLLLTGTYLALFFDPSMQEVVYQGSFANLRGLEMSRAYESTLIISFDVRGGLFARQMHHWAALLFMASIVTHMFRVFFTGAFRRPREVNWVIGVNLFLLGATEGFAGYSLPDDLLSGAGLRIMSGLLLSIPVLGTWVHWLLFGSEFPGEDIVPRLYTVHILLLPGILLALIGIHLALVWYQKHTQFPGVRRKETNVVGVRIMPVFAVKGGAFMAVVVGVTAALGGLFQINPIWNFGPFNAAHISAGTVPDWYMGWTDGLIRLWPAWEIYLGNYTIPAAFFPFMLGLPLLGGIATMYPWIERKFTKDYAHHNLLQRPRDVPVRTSLGVMAITYFMVSLLSAANDVLAEKFFISLNATTWMGRIGLLVLPPIAYFLTYRICLGLQRSDREVLEHGVETGIIKRLPHGEFIEIHQPLGPVDDHGHPIPLEYQGAAVPKKMNKLGSAGAPVQGSWLTPDPAEETAALARARAAEHAAQVSEGSTKAIEDPSKKH</sequence>
<feature type="transmembrane region" description="Helical" evidence="19">
    <location>
        <begin position="119"/>
        <end position="138"/>
    </location>
</feature>
<keyword evidence="6" id="KW-1003">Cell membrane</keyword>
<dbReference type="PANTHER" id="PTHR19271">
    <property type="entry name" value="CYTOCHROME B"/>
    <property type="match status" value="1"/>
</dbReference>
<evidence type="ECO:0000256" key="17">
    <source>
        <dbReference type="ARBA" id="ARBA00029568"/>
    </source>
</evidence>
<comment type="cofactor">
    <cofactor evidence="1">
        <name>heme</name>
        <dbReference type="ChEBI" id="CHEBI:30413"/>
    </cofactor>
</comment>
<keyword evidence="7" id="KW-0349">Heme</keyword>
<feature type="transmembrane region" description="Helical" evidence="19">
    <location>
        <begin position="379"/>
        <end position="398"/>
    </location>
</feature>
<evidence type="ECO:0000256" key="7">
    <source>
        <dbReference type="ARBA" id="ARBA00022617"/>
    </source>
</evidence>
<feature type="transmembrane region" description="Helical" evidence="19">
    <location>
        <begin position="182"/>
        <end position="201"/>
    </location>
</feature>
<dbReference type="GO" id="GO:0016491">
    <property type="term" value="F:oxidoreductase activity"/>
    <property type="evidence" value="ECO:0007669"/>
    <property type="project" value="InterPro"/>
</dbReference>
<evidence type="ECO:0000256" key="15">
    <source>
        <dbReference type="ARBA" id="ARBA00023136"/>
    </source>
</evidence>
<evidence type="ECO:0000259" key="20">
    <source>
        <dbReference type="PROSITE" id="PS51002"/>
    </source>
</evidence>
<dbReference type="InterPro" id="IPR016174">
    <property type="entry name" value="Di-haem_cyt_TM"/>
</dbReference>
<keyword evidence="15 19" id="KW-0472">Membrane</keyword>
<evidence type="ECO:0000256" key="12">
    <source>
        <dbReference type="ARBA" id="ARBA00022982"/>
    </source>
</evidence>
<evidence type="ECO:0000313" key="22">
    <source>
        <dbReference type="Proteomes" id="UP001165042"/>
    </source>
</evidence>
<keyword evidence="14" id="KW-0408">Iron</keyword>
<evidence type="ECO:0000256" key="16">
    <source>
        <dbReference type="ARBA" id="ARBA00029351"/>
    </source>
</evidence>
<dbReference type="InterPro" id="IPR005797">
    <property type="entry name" value="Cyt_b/b6_N"/>
</dbReference>
<dbReference type="FunFam" id="1.20.810.10:FF:000007">
    <property type="entry name" value="Ubiquinol-cytochrome C reductase B subunit"/>
    <property type="match status" value="1"/>
</dbReference>
<dbReference type="GO" id="GO:0022904">
    <property type="term" value="P:respiratory electron transport chain"/>
    <property type="evidence" value="ECO:0007669"/>
    <property type="project" value="InterPro"/>
</dbReference>
<evidence type="ECO:0000256" key="2">
    <source>
        <dbReference type="ARBA" id="ARBA00004651"/>
    </source>
</evidence>
<evidence type="ECO:0000256" key="10">
    <source>
        <dbReference type="ARBA" id="ARBA00022723"/>
    </source>
</evidence>
<dbReference type="RefSeq" id="WP_285610426.1">
    <property type="nucleotide sequence ID" value="NZ_BSSD01000003.1"/>
</dbReference>
<dbReference type="Pfam" id="PF13631">
    <property type="entry name" value="Cytochrom_B_N_2"/>
    <property type="match status" value="1"/>
</dbReference>
<keyword evidence="10" id="KW-0479">Metal-binding</keyword>
<name>A0A9W6V939_9PSEU</name>
<keyword evidence="11" id="KW-1278">Translocase</keyword>
<comment type="subcellular location">
    <subcellularLocation>
        <location evidence="2">Cell membrane</location>
        <topology evidence="2">Multi-pass membrane protein</topology>
    </subcellularLocation>
</comment>
<feature type="region of interest" description="Disordered" evidence="18">
    <location>
        <begin position="524"/>
        <end position="550"/>
    </location>
</feature>
<organism evidence="21 22">
    <name type="scientific">Actinokineospora globicatena</name>
    <dbReference type="NCBI Taxonomy" id="103729"/>
    <lineage>
        <taxon>Bacteria</taxon>
        <taxon>Bacillati</taxon>
        <taxon>Actinomycetota</taxon>
        <taxon>Actinomycetes</taxon>
        <taxon>Pseudonocardiales</taxon>
        <taxon>Pseudonocardiaceae</taxon>
        <taxon>Actinokineospora</taxon>
    </lineage>
</organism>
<feature type="domain" description="Cytochrome b/b6 N-terminal region profile" evidence="20">
    <location>
        <begin position="21"/>
        <end position="247"/>
    </location>
</feature>
<feature type="transmembrane region" description="Helical" evidence="19">
    <location>
        <begin position="150"/>
        <end position="170"/>
    </location>
</feature>
<keyword evidence="8" id="KW-0679">Respiratory chain</keyword>
<dbReference type="PANTHER" id="PTHR19271:SF16">
    <property type="entry name" value="CYTOCHROME B"/>
    <property type="match status" value="1"/>
</dbReference>
<evidence type="ECO:0000313" key="21">
    <source>
        <dbReference type="EMBL" id="GLW91594.1"/>
    </source>
</evidence>
<evidence type="ECO:0000256" key="6">
    <source>
        <dbReference type="ARBA" id="ARBA00022475"/>
    </source>
</evidence>
<dbReference type="GO" id="GO:0005886">
    <property type="term" value="C:plasma membrane"/>
    <property type="evidence" value="ECO:0007669"/>
    <property type="project" value="UniProtKB-SubCell"/>
</dbReference>
<dbReference type="AlphaFoldDB" id="A0A9W6V939"/>
<proteinExistence type="predicted"/>
<evidence type="ECO:0000256" key="4">
    <source>
        <dbReference type="ARBA" id="ARBA00016116"/>
    </source>
</evidence>
<evidence type="ECO:0000256" key="5">
    <source>
        <dbReference type="ARBA" id="ARBA00022448"/>
    </source>
</evidence>
<dbReference type="GO" id="GO:0008121">
    <property type="term" value="F:quinol-cytochrome-c reductase activity"/>
    <property type="evidence" value="ECO:0007669"/>
    <property type="project" value="UniProtKB-EC"/>
</dbReference>
<evidence type="ECO:0000256" key="11">
    <source>
        <dbReference type="ARBA" id="ARBA00022967"/>
    </source>
</evidence>
<dbReference type="GO" id="GO:0046872">
    <property type="term" value="F:metal ion binding"/>
    <property type="evidence" value="ECO:0007669"/>
    <property type="project" value="UniProtKB-KW"/>
</dbReference>
<reference evidence="21" key="1">
    <citation type="submission" date="2023-02" db="EMBL/GenBank/DDBJ databases">
        <title>Actinokineospora globicatena NBRC 15670.</title>
        <authorList>
            <person name="Ichikawa N."/>
            <person name="Sato H."/>
            <person name="Tonouchi N."/>
        </authorList>
    </citation>
    <scope>NUCLEOTIDE SEQUENCE</scope>
    <source>
        <strain evidence="21">NBRC 15670</strain>
    </source>
</reference>
<evidence type="ECO:0000256" key="19">
    <source>
        <dbReference type="SAM" id="Phobius"/>
    </source>
</evidence>
<accession>A0A9W6V939</accession>
<protein>
    <recommendedName>
        <fullName evidence="4">Cytochrome bc1 complex cytochrome b subunit</fullName>
        <ecNumber evidence="3">7.1.1.8</ecNumber>
    </recommendedName>
    <alternativeName>
        <fullName evidence="17">Cytochrome bc1 reductase complex subunit QcrB</fullName>
    </alternativeName>
</protein>
<evidence type="ECO:0000256" key="8">
    <source>
        <dbReference type="ARBA" id="ARBA00022660"/>
    </source>
</evidence>
<feature type="transmembrane region" description="Helical" evidence="19">
    <location>
        <begin position="221"/>
        <end position="240"/>
    </location>
</feature>
<evidence type="ECO:0000256" key="3">
    <source>
        <dbReference type="ARBA" id="ARBA00012951"/>
    </source>
</evidence>
<evidence type="ECO:0000256" key="1">
    <source>
        <dbReference type="ARBA" id="ARBA00001971"/>
    </source>
</evidence>
<dbReference type="Proteomes" id="UP001165042">
    <property type="component" value="Unassembled WGS sequence"/>
</dbReference>
<keyword evidence="22" id="KW-1185">Reference proteome</keyword>
<evidence type="ECO:0000256" key="13">
    <source>
        <dbReference type="ARBA" id="ARBA00022989"/>
    </source>
</evidence>
<keyword evidence="12" id="KW-0249">Electron transport</keyword>
<comment type="caution">
    <text evidence="21">The sequence shown here is derived from an EMBL/GenBank/DDBJ whole genome shotgun (WGS) entry which is preliminary data.</text>
</comment>
<comment type="catalytic activity">
    <reaction evidence="16">
        <text>a quinol + 2 Fe(III)-[cytochrome c](out) = a quinone + 2 Fe(II)-[cytochrome c](out) + 2 H(+)(out)</text>
        <dbReference type="Rhea" id="RHEA:11484"/>
        <dbReference type="Rhea" id="RHEA-COMP:10350"/>
        <dbReference type="Rhea" id="RHEA-COMP:14399"/>
        <dbReference type="ChEBI" id="CHEBI:15378"/>
        <dbReference type="ChEBI" id="CHEBI:24646"/>
        <dbReference type="ChEBI" id="CHEBI:29033"/>
        <dbReference type="ChEBI" id="CHEBI:29034"/>
        <dbReference type="ChEBI" id="CHEBI:132124"/>
        <dbReference type="EC" id="7.1.1.8"/>
    </reaction>
</comment>
<keyword evidence="13 19" id="KW-1133">Transmembrane helix</keyword>
<feature type="transmembrane region" description="Helical" evidence="19">
    <location>
        <begin position="338"/>
        <end position="359"/>
    </location>
</feature>
<keyword evidence="9 19" id="KW-0812">Transmembrane</keyword>
<feature type="transmembrane region" description="Helical" evidence="19">
    <location>
        <begin position="418"/>
        <end position="439"/>
    </location>
</feature>
<dbReference type="InterPro" id="IPR027387">
    <property type="entry name" value="Cytb/b6-like_sf"/>
</dbReference>
<evidence type="ECO:0000256" key="18">
    <source>
        <dbReference type="SAM" id="MobiDB-lite"/>
    </source>
</evidence>